<gene>
    <name evidence="1" type="ORF">AMORRO_LOCUS4166</name>
</gene>
<organism evidence="1 2">
    <name type="scientific">Acaulospora morrowiae</name>
    <dbReference type="NCBI Taxonomy" id="94023"/>
    <lineage>
        <taxon>Eukaryota</taxon>
        <taxon>Fungi</taxon>
        <taxon>Fungi incertae sedis</taxon>
        <taxon>Mucoromycota</taxon>
        <taxon>Glomeromycotina</taxon>
        <taxon>Glomeromycetes</taxon>
        <taxon>Diversisporales</taxon>
        <taxon>Acaulosporaceae</taxon>
        <taxon>Acaulospora</taxon>
    </lineage>
</organism>
<dbReference type="Gene3D" id="3.90.1750.10">
    <property type="entry name" value="Hect, E3 ligase catalytic domains"/>
    <property type="match status" value="1"/>
</dbReference>
<reference evidence="1" key="1">
    <citation type="submission" date="2021-06" db="EMBL/GenBank/DDBJ databases">
        <authorList>
            <person name="Kallberg Y."/>
            <person name="Tangrot J."/>
            <person name="Rosling A."/>
        </authorList>
    </citation>
    <scope>NUCLEOTIDE SEQUENCE</scope>
    <source>
        <strain evidence="1">CL551</strain>
    </source>
</reference>
<dbReference type="SUPFAM" id="SSF56204">
    <property type="entry name" value="Hect, E3 ligase catalytic domain"/>
    <property type="match status" value="1"/>
</dbReference>
<accession>A0A9N9A5W3</accession>
<dbReference type="EMBL" id="CAJVPV010002189">
    <property type="protein sequence ID" value="CAG8520251.1"/>
    <property type="molecule type" value="Genomic_DNA"/>
</dbReference>
<name>A0A9N9A5W3_9GLOM</name>
<keyword evidence="2" id="KW-1185">Reference proteome</keyword>
<dbReference type="Proteomes" id="UP000789342">
    <property type="component" value="Unassembled WGS sequence"/>
</dbReference>
<dbReference type="InterPro" id="IPR035983">
    <property type="entry name" value="Hect_E3_ubiquitin_ligase"/>
</dbReference>
<dbReference type="OrthoDB" id="2356835at2759"/>
<dbReference type="AlphaFoldDB" id="A0A9N9A5W3"/>
<comment type="caution">
    <text evidence="1">The sequence shown here is derived from an EMBL/GenBank/DDBJ whole genome shotgun (WGS) entry which is preliminary data.</text>
</comment>
<evidence type="ECO:0000313" key="1">
    <source>
        <dbReference type="EMBL" id="CAG8520251.1"/>
    </source>
</evidence>
<sequence>MSRRNSDLIIFDYGPHTSHYHQVHESLFDSTRSSEEGKCSNNVTSDHDLAVQLQLAYDEENFTFQNRGQADSTSASEDVTNDENIARQLNEELNGSNIRSVDISSLGSPNAITRIRRRRDHRNQPLNIEDLNINIPSLLEFPEAIYFNDNLTEGHEEPSGGLNRRDLNSIIFRFKTKLHQRNPDARKLRIQLSSRNSDIMFTEFISAIRQFKEKDFILKPEIVFRNEPALDAGGVFNDTVRQILEIFMSLENPEYGGDGHLFTGDSSKLISSTAPVHFMDELDAFGDVLFLAVIHNAPFPNDLDITLFKYCLNMENTISLDDLKGFSMPMYNLARRVYDAPQNVNLSTIEGFDQWAEEKEINAIQMQLYSRSRENLKKLANLICEDVLINSRINQLKAIYKKFNKFGFFDALKAKKVTIEDIKNYFYREIVTPNDIIRKLTFDENLNHRQRNVRDWLIDWLRMQDKTKLQEFCRLVTGFKNPRERIKVSFKAHIYHEPRELQLTPKFVTCFQEMKISEGFSSRQEFCTIMNAQVDQSIHDNRFTTA</sequence>
<protein>
    <submittedName>
        <fullName evidence="1">8803_t:CDS:1</fullName>
    </submittedName>
</protein>
<dbReference type="GO" id="GO:0004842">
    <property type="term" value="F:ubiquitin-protein transferase activity"/>
    <property type="evidence" value="ECO:0007669"/>
    <property type="project" value="InterPro"/>
</dbReference>
<proteinExistence type="predicted"/>
<evidence type="ECO:0000313" key="2">
    <source>
        <dbReference type="Proteomes" id="UP000789342"/>
    </source>
</evidence>